<dbReference type="RefSeq" id="XP_016258602.1">
    <property type="nucleotide sequence ID" value="XM_016410795.1"/>
</dbReference>
<dbReference type="PROSITE" id="PS50088">
    <property type="entry name" value="ANK_REPEAT"/>
    <property type="match status" value="3"/>
</dbReference>
<dbReference type="SUPFAM" id="SSF53474">
    <property type="entry name" value="alpha/beta-Hydrolases"/>
    <property type="match status" value="1"/>
</dbReference>
<evidence type="ECO:0000313" key="6">
    <source>
        <dbReference type="Proteomes" id="UP000053342"/>
    </source>
</evidence>
<feature type="region of interest" description="Disordered" evidence="3">
    <location>
        <begin position="1322"/>
        <end position="1393"/>
    </location>
</feature>
<dbReference type="InterPro" id="IPR036770">
    <property type="entry name" value="Ankyrin_rpt-contain_sf"/>
</dbReference>
<evidence type="ECO:0000313" key="5">
    <source>
        <dbReference type="EMBL" id="KIW38386.1"/>
    </source>
</evidence>
<dbReference type="VEuPathDB" id="FungiDB:PV06_09357"/>
<keyword evidence="6" id="KW-1185">Reference proteome</keyword>
<dbReference type="Pfam" id="PF12796">
    <property type="entry name" value="Ank_2"/>
    <property type="match status" value="1"/>
</dbReference>
<dbReference type="Pfam" id="PF24883">
    <property type="entry name" value="NPHP3_N"/>
    <property type="match status" value="1"/>
</dbReference>
<accession>A0A0D2ADY7</accession>
<dbReference type="SMART" id="SM00248">
    <property type="entry name" value="ANK"/>
    <property type="match status" value="8"/>
</dbReference>
<feature type="repeat" description="ANK" evidence="2">
    <location>
        <begin position="1173"/>
        <end position="1206"/>
    </location>
</feature>
<dbReference type="Gene3D" id="3.40.50.1820">
    <property type="entry name" value="alpha/beta hydrolase"/>
    <property type="match status" value="1"/>
</dbReference>
<dbReference type="OrthoDB" id="5342314at2759"/>
<evidence type="ECO:0000256" key="1">
    <source>
        <dbReference type="ARBA" id="ARBA00022737"/>
    </source>
</evidence>
<organism evidence="5 6">
    <name type="scientific">Exophiala oligosperma</name>
    <dbReference type="NCBI Taxonomy" id="215243"/>
    <lineage>
        <taxon>Eukaryota</taxon>
        <taxon>Fungi</taxon>
        <taxon>Dikarya</taxon>
        <taxon>Ascomycota</taxon>
        <taxon>Pezizomycotina</taxon>
        <taxon>Eurotiomycetes</taxon>
        <taxon>Chaetothyriomycetidae</taxon>
        <taxon>Chaetothyriales</taxon>
        <taxon>Herpotrichiellaceae</taxon>
        <taxon>Exophiala</taxon>
    </lineage>
</organism>
<dbReference type="InterPro" id="IPR027417">
    <property type="entry name" value="P-loop_NTPase"/>
</dbReference>
<dbReference type="HOGENOM" id="CLU_000288_34_1_1"/>
<dbReference type="InterPro" id="IPR002110">
    <property type="entry name" value="Ankyrin_rpt"/>
</dbReference>
<reference evidence="5 6" key="1">
    <citation type="submission" date="2015-01" db="EMBL/GenBank/DDBJ databases">
        <title>The Genome Sequence of Exophiala oligosperma CBS72588.</title>
        <authorList>
            <consortium name="The Broad Institute Genomics Platform"/>
            <person name="Cuomo C."/>
            <person name="de Hoog S."/>
            <person name="Gorbushina A."/>
            <person name="Stielow B."/>
            <person name="Teixiera M."/>
            <person name="Abouelleil A."/>
            <person name="Chapman S.B."/>
            <person name="Priest M."/>
            <person name="Young S.K."/>
            <person name="Wortman J."/>
            <person name="Nusbaum C."/>
            <person name="Birren B."/>
        </authorList>
    </citation>
    <scope>NUCLEOTIDE SEQUENCE [LARGE SCALE GENOMIC DNA]</scope>
    <source>
        <strain evidence="5 6">CBS 72588</strain>
    </source>
</reference>
<dbReference type="PANTHER" id="PTHR10039">
    <property type="entry name" value="AMELOGENIN"/>
    <property type="match status" value="1"/>
</dbReference>
<dbReference type="SUPFAM" id="SSF48403">
    <property type="entry name" value="Ankyrin repeat"/>
    <property type="match status" value="2"/>
</dbReference>
<dbReference type="Gene3D" id="3.40.50.300">
    <property type="entry name" value="P-loop containing nucleotide triphosphate hydrolases"/>
    <property type="match status" value="1"/>
</dbReference>
<dbReference type="PROSITE" id="PS50297">
    <property type="entry name" value="ANK_REP_REGION"/>
    <property type="match status" value="2"/>
</dbReference>
<keyword evidence="2" id="KW-0040">ANK repeat</keyword>
<feature type="compositionally biased region" description="Basic and acidic residues" evidence="3">
    <location>
        <begin position="1322"/>
        <end position="1347"/>
    </location>
</feature>
<proteinExistence type="predicted"/>
<dbReference type="InterPro" id="IPR007111">
    <property type="entry name" value="NACHT_NTPase"/>
</dbReference>
<dbReference type="InterPro" id="IPR029058">
    <property type="entry name" value="AB_hydrolase_fold"/>
</dbReference>
<dbReference type="Proteomes" id="UP000053342">
    <property type="component" value="Unassembled WGS sequence"/>
</dbReference>
<feature type="repeat" description="ANK" evidence="2">
    <location>
        <begin position="1072"/>
        <end position="1104"/>
    </location>
</feature>
<keyword evidence="1" id="KW-0677">Repeat</keyword>
<evidence type="ECO:0000259" key="4">
    <source>
        <dbReference type="PROSITE" id="PS50837"/>
    </source>
</evidence>
<feature type="repeat" description="ANK" evidence="2">
    <location>
        <begin position="1105"/>
        <end position="1129"/>
    </location>
</feature>
<gene>
    <name evidence="5" type="ORF">PV06_09357</name>
</gene>
<dbReference type="SUPFAM" id="SSF52540">
    <property type="entry name" value="P-loop containing nucleoside triphosphate hydrolases"/>
    <property type="match status" value="1"/>
</dbReference>
<dbReference type="PANTHER" id="PTHR10039:SF14">
    <property type="entry name" value="NACHT DOMAIN-CONTAINING PROTEIN"/>
    <property type="match status" value="1"/>
</dbReference>
<sequence length="1409" mass="159487">MGSEPERHGLFVLYPLKENASWDVDIVVLHGLGGDPFTTWTADNKRMWPRDFIPEIIPTARIMTFGYNSKVAFSPSTADIKDFALDLLTRLRNKRWSADEMNNPIFFICHSLGGIVCKQALLLAQSQPYYTNIFEKTSSILFFGCPHRGSRVASWGTVFANVINTTTFHKPVQKGLLTNLSFSSQILADISTAFKEIACDIDIKTFYETAIMLPLKGPVVERDSAILGLPTEQTIPVAANHREMVRFANINSEKFDPVKFALKEVKEGRPLDVKTARDALLYLVIELNVADYDQQLMRIPDQYPGTCEWLPKHTSFSTWYTESESDILWLRGYAGAGKSVMTKYIIAKVLRALYIWSKMPPVTDGEYQKSHGNFLAYFFCSERNRHLQSERNILRSLLHQMLLAAPFEVNKALQAFRRPSADYTFVARPAALWDAVKAAMIATSWQTVYLVFDGLDEMASDNLDSFMKGIKQLVDSVAPRIKPRRIKLLVTSRPISSLEVMLDCPSISVRSERDVKFYVQGKANELSRRFELSHDLQRDIVEKICEKARDMFLWAVLAWQELCHEANKPQDFSRNLAKAQKLPASLEFLYEDIMNRLPVSSRDLSLKILTWIALSARPLHSYELRFAIAMDRGETYHQTINYMMSELQLKTICPALINLDDDGYVQFVHSSIKDFFLSSTTPTSYRVDIVKSHAHIATQSMKMLHMPGFFARTVLFDLSSHKVHEYKDTWDLPTIYYFLPYAATNWHYHAGLAGEDSSIWKAFKDFLNAPESVKLWLMLALYDGSIGAQRGWSEGQNFWRNLTVPPSIHLAVYLRSMFLTSKLVQDGADINAVNRGWRNAAKEYCRPVMSVGGTILDNDLDPHTLAALVRMGADVNACAEDNLSVITRAINDRDEERVSMLLSAAREARITSNSLGYVPSVLFEASGMTMRKVVSEILDDPRINPCHDGVLQKDTSILGTWYATPLEHACLFGMESIAKIMMHHPRMIKAQQRIEAERPGRSPISLAFLCTLQGWSEPALFALQSFHIDLSKERDVNRRSILIHAVMEEWHDVLEHCINHLPRSKLNIQDKNAMTALHHAGKVRNWYAAKRLLEAGADAHMEDSNGHTPAHTAAEAGSDRVLRIMLDKGIVDTNVVDHNKRTVLHYVATWNLNAIAEALIEMAPDQVKVKDHHGRTPVHLAALFGSTAVLAQMLATGLVDVNSQDNLGRTVFHLAVEGKVESCIDELLSRPETDLNTLDRSLKSPLDITTTYKHPHEADTIRTILEAAGCRPGLWRPRRSYGNILDSARQPEQDSNYFGRHMDKPALTLVRYDPDLAREAEEAMNTDHEEGIKTRTIRDSSSEETSKRRTHRPSSRRSPLPEHRSGHGTLHMDPGEHAATQTQADTDGARRTKRRFIRKLFNRGDGNTP</sequence>
<name>A0A0D2ADY7_9EURO</name>
<protein>
    <recommendedName>
        <fullName evidence="4">NACHT domain-containing protein</fullName>
    </recommendedName>
</protein>
<feature type="domain" description="NACHT" evidence="4">
    <location>
        <begin position="326"/>
        <end position="494"/>
    </location>
</feature>
<dbReference type="Pfam" id="PF22939">
    <property type="entry name" value="WHD_GPIID"/>
    <property type="match status" value="1"/>
</dbReference>
<dbReference type="InterPro" id="IPR054471">
    <property type="entry name" value="GPIID_WHD"/>
</dbReference>
<dbReference type="Gene3D" id="1.25.40.20">
    <property type="entry name" value="Ankyrin repeat-containing domain"/>
    <property type="match status" value="3"/>
</dbReference>
<dbReference type="PROSITE" id="PS50837">
    <property type="entry name" value="NACHT"/>
    <property type="match status" value="1"/>
</dbReference>
<dbReference type="Pfam" id="PF00023">
    <property type="entry name" value="Ank"/>
    <property type="match status" value="1"/>
</dbReference>
<dbReference type="InterPro" id="IPR056884">
    <property type="entry name" value="NPHP3-like_N"/>
</dbReference>
<dbReference type="GeneID" id="27361431"/>
<dbReference type="EMBL" id="KN847341">
    <property type="protein sequence ID" value="KIW38386.1"/>
    <property type="molecule type" value="Genomic_DNA"/>
</dbReference>
<evidence type="ECO:0000256" key="2">
    <source>
        <dbReference type="PROSITE-ProRule" id="PRU00023"/>
    </source>
</evidence>
<evidence type="ECO:0000256" key="3">
    <source>
        <dbReference type="SAM" id="MobiDB-lite"/>
    </source>
</evidence>